<reference evidence="1 2" key="1">
    <citation type="submission" date="2024-01" db="EMBL/GenBank/DDBJ databases">
        <title>Genome assemblies of Stephania.</title>
        <authorList>
            <person name="Yang L."/>
        </authorList>
    </citation>
    <scope>NUCLEOTIDE SEQUENCE [LARGE SCALE GENOMIC DNA]</scope>
    <source>
        <strain evidence="1">QJT</strain>
        <tissue evidence="1">Leaf</tissue>
    </source>
</reference>
<name>A0AAP0JAL2_9MAGN</name>
<protein>
    <submittedName>
        <fullName evidence="1">Uncharacterized protein</fullName>
    </submittedName>
</protein>
<dbReference type="EMBL" id="JBBNAE010000004">
    <property type="protein sequence ID" value="KAK9130692.1"/>
    <property type="molecule type" value="Genomic_DNA"/>
</dbReference>
<evidence type="ECO:0000313" key="2">
    <source>
        <dbReference type="Proteomes" id="UP001417504"/>
    </source>
</evidence>
<keyword evidence="2" id="KW-1185">Reference proteome</keyword>
<proteinExistence type="predicted"/>
<dbReference type="Proteomes" id="UP001417504">
    <property type="component" value="Unassembled WGS sequence"/>
</dbReference>
<accession>A0AAP0JAL2</accession>
<gene>
    <name evidence="1" type="ORF">Sjap_011179</name>
</gene>
<comment type="caution">
    <text evidence="1">The sequence shown here is derived from an EMBL/GenBank/DDBJ whole genome shotgun (WGS) entry which is preliminary data.</text>
</comment>
<dbReference type="AlphaFoldDB" id="A0AAP0JAL2"/>
<organism evidence="1 2">
    <name type="scientific">Stephania japonica</name>
    <dbReference type="NCBI Taxonomy" id="461633"/>
    <lineage>
        <taxon>Eukaryota</taxon>
        <taxon>Viridiplantae</taxon>
        <taxon>Streptophyta</taxon>
        <taxon>Embryophyta</taxon>
        <taxon>Tracheophyta</taxon>
        <taxon>Spermatophyta</taxon>
        <taxon>Magnoliopsida</taxon>
        <taxon>Ranunculales</taxon>
        <taxon>Menispermaceae</taxon>
        <taxon>Menispermoideae</taxon>
        <taxon>Cissampelideae</taxon>
        <taxon>Stephania</taxon>
    </lineage>
</organism>
<sequence length="117" mass="13230">MYADHLEGPGSPDRGVFMGSVWGKARSTRWSHCSCPTPSELNLARLSLLTTTDDGDSWVQGLYKCMYDSHYALKEFPFDCFDIHGEGHQKLDTTKKLRLLNFLCDEAIGTEYVMGFL</sequence>
<evidence type="ECO:0000313" key="1">
    <source>
        <dbReference type="EMBL" id="KAK9130692.1"/>
    </source>
</evidence>